<feature type="binding site" evidence="11">
    <location>
        <position position="147"/>
    </location>
    <ligand>
        <name>Zn(2+)</name>
        <dbReference type="ChEBI" id="CHEBI:29105"/>
    </ligand>
</feature>
<feature type="domain" description="p53 DNA-binding" evidence="13">
    <location>
        <begin position="70"/>
        <end position="257"/>
    </location>
</feature>
<feature type="region of interest" description="Disordered" evidence="12">
    <location>
        <begin position="255"/>
        <end position="274"/>
    </location>
</feature>
<evidence type="ECO:0000256" key="1">
    <source>
        <dbReference type="ARBA" id="ARBA00004123"/>
    </source>
</evidence>
<evidence type="ECO:0000313" key="15">
    <source>
        <dbReference type="Proteomes" id="UP001152888"/>
    </source>
</evidence>
<dbReference type="InterPro" id="IPR012346">
    <property type="entry name" value="p53/RUNT-type_TF_DNA-bd_sf"/>
</dbReference>
<evidence type="ECO:0000256" key="3">
    <source>
        <dbReference type="ARBA" id="ARBA00022703"/>
    </source>
</evidence>
<dbReference type="AlphaFoldDB" id="A0A9P0LG01"/>
<dbReference type="GO" id="GO:0046872">
    <property type="term" value="F:metal ion binding"/>
    <property type="evidence" value="ECO:0007669"/>
    <property type="project" value="UniProtKB-KW"/>
</dbReference>
<dbReference type="GO" id="GO:0000978">
    <property type="term" value="F:RNA polymerase II cis-regulatory region sequence-specific DNA binding"/>
    <property type="evidence" value="ECO:0007669"/>
    <property type="project" value="TreeGrafter"/>
</dbReference>
<dbReference type="GO" id="GO:0000981">
    <property type="term" value="F:DNA-binding transcription factor activity, RNA polymerase II-specific"/>
    <property type="evidence" value="ECO:0007669"/>
    <property type="project" value="TreeGrafter"/>
</dbReference>
<evidence type="ECO:0000256" key="7">
    <source>
        <dbReference type="ARBA" id="ARBA00023125"/>
    </source>
</evidence>
<accession>A0A9P0LG01</accession>
<evidence type="ECO:0000256" key="4">
    <source>
        <dbReference type="ARBA" id="ARBA00022723"/>
    </source>
</evidence>
<keyword evidence="4 11" id="KW-0479">Metal-binding</keyword>
<evidence type="ECO:0000256" key="8">
    <source>
        <dbReference type="ARBA" id="ARBA00023159"/>
    </source>
</evidence>
<dbReference type="PRINTS" id="PR00386">
    <property type="entry name" value="P53SUPPRESSR"/>
</dbReference>
<dbReference type="CDD" id="cd08367">
    <property type="entry name" value="P53"/>
    <property type="match status" value="1"/>
</dbReference>
<feature type="binding site" evidence="11">
    <location>
        <position position="144"/>
    </location>
    <ligand>
        <name>Zn(2+)</name>
        <dbReference type="ChEBI" id="CHEBI:29105"/>
    </ligand>
</feature>
<dbReference type="Gene3D" id="2.60.40.720">
    <property type="match status" value="1"/>
</dbReference>
<keyword evidence="5 11" id="KW-0862">Zinc</keyword>
<evidence type="ECO:0000259" key="13">
    <source>
        <dbReference type="Pfam" id="PF00870"/>
    </source>
</evidence>
<keyword evidence="10" id="KW-0539">Nucleus</keyword>
<dbReference type="EMBL" id="CAKOFQ010007189">
    <property type="protein sequence ID" value="CAH1994028.1"/>
    <property type="molecule type" value="Genomic_DNA"/>
</dbReference>
<comment type="caution">
    <text evidence="14">The sequence shown here is derived from an EMBL/GenBank/DDBJ whole genome shotgun (WGS) entry which is preliminary data.</text>
</comment>
<evidence type="ECO:0000313" key="14">
    <source>
        <dbReference type="EMBL" id="CAH1994028.1"/>
    </source>
</evidence>
<dbReference type="GO" id="GO:0005634">
    <property type="term" value="C:nucleus"/>
    <property type="evidence" value="ECO:0007669"/>
    <property type="project" value="UniProtKB-SubCell"/>
</dbReference>
<dbReference type="OrthoDB" id="5915660at2759"/>
<dbReference type="Proteomes" id="UP001152888">
    <property type="component" value="Unassembled WGS sequence"/>
</dbReference>
<comment type="similarity">
    <text evidence="2">Belongs to the p53 family.</text>
</comment>
<reference evidence="14" key="1">
    <citation type="submission" date="2022-03" db="EMBL/GenBank/DDBJ databases">
        <authorList>
            <person name="Sayadi A."/>
        </authorList>
    </citation>
    <scope>NUCLEOTIDE SEQUENCE</scope>
</reference>
<sequence length="348" mass="40380">MSDILSPEDQHYLLNNLGPINVDEVAGNFNYNLFPEEVEQENDFLIIEDYKCEIDKTITPAPVTENVLTNEEYTGPYNFEVLIDPYGSKNAWVYSVPLNKVYMNMKIPFPVDFRVHDRPDFPLYIRTTPVYSAPQFAHENVYRCINHEFAPEDVQNHVRHHIIRCNNRLAEYEGEKSRNERLSVVIPFAMPQTGTENVREMFEFVCKNSCPVPGMNRRSIEVIFTLEDMSRKIYGRKVLNVRVCSCPKRDKEKDEKECFSGNLNPPQGKKRKMEKQDKKVLMSSDHHELKEYSVTIPVVGKQNAQQLVKYAHDLMAGEVVKRLNTGNVVPFRKCLSKINTVNIRESQN</sequence>
<keyword evidence="3" id="KW-0053">Apoptosis</keyword>
<keyword evidence="6" id="KW-0805">Transcription regulation</keyword>
<evidence type="ECO:0000256" key="10">
    <source>
        <dbReference type="ARBA" id="ARBA00023242"/>
    </source>
</evidence>
<evidence type="ECO:0000256" key="2">
    <source>
        <dbReference type="ARBA" id="ARBA00006167"/>
    </source>
</evidence>
<gene>
    <name evidence="14" type="ORF">ACAOBT_LOCUS21881</name>
</gene>
<dbReference type="InterPro" id="IPR002117">
    <property type="entry name" value="p53_tumour_suppressor"/>
</dbReference>
<feature type="binding site" evidence="11">
    <location>
        <position position="206"/>
    </location>
    <ligand>
        <name>Zn(2+)</name>
        <dbReference type="ChEBI" id="CHEBI:29105"/>
    </ligand>
</feature>
<evidence type="ECO:0000256" key="5">
    <source>
        <dbReference type="ARBA" id="ARBA00022833"/>
    </source>
</evidence>
<evidence type="ECO:0000256" key="12">
    <source>
        <dbReference type="SAM" id="MobiDB-lite"/>
    </source>
</evidence>
<evidence type="ECO:0000256" key="6">
    <source>
        <dbReference type="ARBA" id="ARBA00023015"/>
    </source>
</evidence>
<proteinExistence type="inferred from homology"/>
<organism evidence="14 15">
    <name type="scientific">Acanthoscelides obtectus</name>
    <name type="common">Bean weevil</name>
    <name type="synonym">Bruchus obtectus</name>
    <dbReference type="NCBI Taxonomy" id="200917"/>
    <lineage>
        <taxon>Eukaryota</taxon>
        <taxon>Metazoa</taxon>
        <taxon>Ecdysozoa</taxon>
        <taxon>Arthropoda</taxon>
        <taxon>Hexapoda</taxon>
        <taxon>Insecta</taxon>
        <taxon>Pterygota</taxon>
        <taxon>Neoptera</taxon>
        <taxon>Endopterygota</taxon>
        <taxon>Coleoptera</taxon>
        <taxon>Polyphaga</taxon>
        <taxon>Cucujiformia</taxon>
        <taxon>Chrysomeloidea</taxon>
        <taxon>Chrysomelidae</taxon>
        <taxon>Bruchinae</taxon>
        <taxon>Bruchini</taxon>
        <taxon>Acanthoscelides</taxon>
    </lineage>
</organism>
<keyword evidence="7" id="KW-0238">DNA-binding</keyword>
<dbReference type="GO" id="GO:0006915">
    <property type="term" value="P:apoptotic process"/>
    <property type="evidence" value="ECO:0007669"/>
    <property type="project" value="UniProtKB-KW"/>
</dbReference>
<name>A0A9P0LG01_ACAOB</name>
<feature type="binding site" evidence="11">
    <location>
        <position position="210"/>
    </location>
    <ligand>
        <name>Zn(2+)</name>
        <dbReference type="ChEBI" id="CHEBI:29105"/>
    </ligand>
</feature>
<evidence type="ECO:0000256" key="9">
    <source>
        <dbReference type="ARBA" id="ARBA00023163"/>
    </source>
</evidence>
<keyword evidence="9" id="KW-0804">Transcription</keyword>
<dbReference type="Pfam" id="PF00870">
    <property type="entry name" value="P53"/>
    <property type="match status" value="1"/>
</dbReference>
<keyword evidence="15" id="KW-1185">Reference proteome</keyword>
<protein>
    <recommendedName>
        <fullName evidence="13">p53 DNA-binding domain-containing protein</fullName>
    </recommendedName>
</protein>
<keyword evidence="8" id="KW-0010">Activator</keyword>
<evidence type="ECO:0000256" key="11">
    <source>
        <dbReference type="PIRSR" id="PIRSR602117-1"/>
    </source>
</evidence>
<comment type="cofactor">
    <cofactor evidence="11">
        <name>Zn(2+)</name>
        <dbReference type="ChEBI" id="CHEBI:29105"/>
    </cofactor>
    <text evidence="11">Binds 1 zinc ion per subunit.</text>
</comment>
<dbReference type="PANTHER" id="PTHR11447">
    <property type="entry name" value="CELLULAR TUMOR ANTIGEN P53"/>
    <property type="match status" value="1"/>
</dbReference>
<dbReference type="InterPro" id="IPR008967">
    <property type="entry name" value="p53-like_TF_DNA-bd_sf"/>
</dbReference>
<dbReference type="SUPFAM" id="SSF49417">
    <property type="entry name" value="p53-like transcription factors"/>
    <property type="match status" value="1"/>
</dbReference>
<comment type="subcellular location">
    <subcellularLocation>
        <location evidence="1">Nucleus</location>
    </subcellularLocation>
</comment>
<dbReference type="PANTHER" id="PTHR11447:SF16">
    <property type="entry name" value="P53 PROTEIN LONG FORM VARIANT 1"/>
    <property type="match status" value="1"/>
</dbReference>
<dbReference type="InterPro" id="IPR011615">
    <property type="entry name" value="p53_DNA-bd"/>
</dbReference>